<evidence type="ECO:0000313" key="2">
    <source>
        <dbReference type="Proteomes" id="UP000276133"/>
    </source>
</evidence>
<dbReference type="Proteomes" id="UP000276133">
    <property type="component" value="Unassembled WGS sequence"/>
</dbReference>
<reference evidence="1 2" key="1">
    <citation type="journal article" date="2018" name="Sci. Rep.">
        <title>Genomic signatures of local adaptation to the degree of environmental predictability in rotifers.</title>
        <authorList>
            <person name="Franch-Gras L."/>
            <person name="Hahn C."/>
            <person name="Garcia-Roger E.M."/>
            <person name="Carmona M.J."/>
            <person name="Serra M."/>
            <person name="Gomez A."/>
        </authorList>
    </citation>
    <scope>NUCLEOTIDE SEQUENCE [LARGE SCALE GENOMIC DNA]</scope>
    <source>
        <strain evidence="1">HYR1</strain>
    </source>
</reference>
<dbReference type="EMBL" id="REGN01002009">
    <property type="protein sequence ID" value="RNA30965.1"/>
    <property type="molecule type" value="Genomic_DNA"/>
</dbReference>
<name>A0A3M7S5P3_BRAPC</name>
<protein>
    <submittedName>
        <fullName evidence="1">Uncharacterized protein</fullName>
    </submittedName>
</protein>
<proteinExistence type="predicted"/>
<gene>
    <name evidence="1" type="ORF">BpHYR1_007842</name>
</gene>
<organism evidence="1 2">
    <name type="scientific">Brachionus plicatilis</name>
    <name type="common">Marine rotifer</name>
    <name type="synonym">Brachionus muelleri</name>
    <dbReference type="NCBI Taxonomy" id="10195"/>
    <lineage>
        <taxon>Eukaryota</taxon>
        <taxon>Metazoa</taxon>
        <taxon>Spiralia</taxon>
        <taxon>Gnathifera</taxon>
        <taxon>Rotifera</taxon>
        <taxon>Eurotatoria</taxon>
        <taxon>Monogononta</taxon>
        <taxon>Pseudotrocha</taxon>
        <taxon>Ploima</taxon>
        <taxon>Brachionidae</taxon>
        <taxon>Brachionus</taxon>
    </lineage>
</organism>
<keyword evidence="2" id="KW-1185">Reference proteome</keyword>
<sequence>MKPVLKLGSKKKNDPSVAAIRCVLFEIKFIYLTEHSNVEYFINSEQQDNSLSNDSIVKPALAITHFLQTKKQSLPKVKVKSRLLEQIKN</sequence>
<accession>A0A3M7S5P3</accession>
<evidence type="ECO:0000313" key="1">
    <source>
        <dbReference type="EMBL" id="RNA30965.1"/>
    </source>
</evidence>
<comment type="caution">
    <text evidence="1">The sequence shown here is derived from an EMBL/GenBank/DDBJ whole genome shotgun (WGS) entry which is preliminary data.</text>
</comment>
<dbReference type="AlphaFoldDB" id="A0A3M7S5P3"/>